<name>A0A6N0HPP2_9GAMM</name>
<keyword evidence="1" id="KW-0732">Signal</keyword>
<dbReference type="AlphaFoldDB" id="A0A6N0HPP2"/>
<reference evidence="2 3" key="1">
    <citation type="submission" date="2020-05" db="EMBL/GenBank/DDBJ databases">
        <title>Horizontal transmission and recombination maintain forever young bacterial symbiont genomes.</title>
        <authorList>
            <person name="Russell S.L."/>
            <person name="Pepper-Tunick E."/>
            <person name="Svedberg J."/>
            <person name="Byrne A."/>
            <person name="Ruelas Castillo J."/>
            <person name="Vollmers C."/>
            <person name="Beinart R.A."/>
            <person name="Corbett-Detig R."/>
        </authorList>
    </citation>
    <scope>NUCLEOTIDE SEQUENCE [LARGE SCALE GENOMIC DNA]</scope>
    <source>
        <strain evidence="2">JDF_Ridge</strain>
    </source>
</reference>
<accession>A0A6N0HPP2</accession>
<dbReference type="KEGG" id="reo:HUE58_04325"/>
<dbReference type="Gene3D" id="3.90.10.10">
    <property type="entry name" value="Cytochrome C3"/>
    <property type="match status" value="1"/>
</dbReference>
<proteinExistence type="predicted"/>
<feature type="signal peptide" evidence="1">
    <location>
        <begin position="1"/>
        <end position="20"/>
    </location>
</feature>
<sequence length="127" mass="14449">MNRFLIVFLTLLISSAFAHTNEHANLGEQASSIKASGKVFHESISIIRKIHPEFLRHKRDKTLRQGVRTDEYSLKGCVSCHVNKDKTNNQYRSVDKKGQFCSDCHEQVSVSLDCFTCHRTIPKEGSL</sequence>
<dbReference type="SUPFAM" id="SSF48695">
    <property type="entry name" value="Multiheme cytochromes"/>
    <property type="match status" value="1"/>
</dbReference>
<organism evidence="2 3">
    <name type="scientific">Candidatus Ruthia endofausta</name>
    <dbReference type="NCBI Taxonomy" id="2738852"/>
    <lineage>
        <taxon>Bacteria</taxon>
        <taxon>Pseudomonadati</taxon>
        <taxon>Pseudomonadota</taxon>
        <taxon>Gammaproteobacteria</taxon>
        <taxon>Candidatus Pseudothioglobaceae</taxon>
        <taxon>Candidatus Ruthturnera</taxon>
    </lineage>
</organism>
<feature type="chain" id="PRO_5026911417" evidence="1">
    <location>
        <begin position="21"/>
        <end position="127"/>
    </location>
</feature>
<keyword evidence="3" id="KW-1185">Reference proteome</keyword>
<dbReference type="InterPro" id="IPR036280">
    <property type="entry name" value="Multihaem_cyt_sf"/>
</dbReference>
<evidence type="ECO:0000313" key="2">
    <source>
        <dbReference type="EMBL" id="QKQ24359.1"/>
    </source>
</evidence>
<evidence type="ECO:0000313" key="3">
    <source>
        <dbReference type="Proteomes" id="UP000509429"/>
    </source>
</evidence>
<protein>
    <submittedName>
        <fullName evidence="2">Sulfur reduction protein DsrJ</fullName>
    </submittedName>
</protein>
<dbReference type="RefSeq" id="WP_174605796.1">
    <property type="nucleotide sequence ID" value="NZ_CP054490.1"/>
</dbReference>
<gene>
    <name evidence="2" type="ORF">HUE58_04325</name>
</gene>
<evidence type="ECO:0000256" key="1">
    <source>
        <dbReference type="SAM" id="SignalP"/>
    </source>
</evidence>
<dbReference type="Proteomes" id="UP000509429">
    <property type="component" value="Chromosome"/>
</dbReference>
<dbReference type="EMBL" id="CP054490">
    <property type="protein sequence ID" value="QKQ24359.1"/>
    <property type="molecule type" value="Genomic_DNA"/>
</dbReference>